<dbReference type="SUPFAM" id="SSF48208">
    <property type="entry name" value="Six-hairpin glycosidases"/>
    <property type="match status" value="1"/>
</dbReference>
<accession>A0A5R9G9Z2</accession>
<dbReference type="Gene3D" id="1.50.10.20">
    <property type="match status" value="1"/>
</dbReference>
<sequence length="687" mass="77845">MMTTVSALLHDRDSTRVRLGRRLQSFVKAIEIDPLGGAAPHLSVERIDEHATRVSIRFELDRRVEADDWRARVSPAFEPSLHWSPHLTPTDRHVVDRHCFRSPALLAADDRRVLALVPDLDAMTRREGVPWYLDLNAEDRELTIGMSETEPDEAAHVLFAKRPGAAHAEGTVEVAFYLLAFEDASVAANPWRPILRFLWERWGAGAFRASAASGSSLTTMVGRAYRWAFRSWESAVWQRLELDGEQVGAAAFIVNVTQSPNYPGPVNEREFRSIWNQAWFSSLRTAHGMFRHGVATGDEALVRRAEQTKRLALAAPRRAGFFPAVLATEMEQATLTDGTIVNRSRGWDTAYWGNSNRNPVAPWRSVKGAPYHVLDMSWTALWMLRWYEELERDEALLAYAVEYADALLPLQRGDGFFPAWLDYDSLRPLDVLADSPESSASATFLFKLAELTGEERYAASALRALDAVARDVVPHGRWEDFETYWSCSPFGGDRVGRKFERNDMYKQCNFSMFWTAEACKAAHAASGEARYLELGERCLDEMLMTQASWQPPYVPIDAVGGFGVMNGDAEWNDARQSLFAELILEYGELLDREEYIERGLAALRASFVMMYCPENPKTKAQWEAKYPFFDEKDYGFMMENYGHNGRVGERGLGIGEFSIFDWGAGAAAEAYLRIRAHRPELLQRYGW</sequence>
<keyword evidence="2" id="KW-1185">Reference proteome</keyword>
<dbReference type="Proteomes" id="UP000309676">
    <property type="component" value="Unassembled WGS sequence"/>
</dbReference>
<comment type="caution">
    <text evidence="1">The sequence shown here is derived from an EMBL/GenBank/DDBJ whole genome shotgun (WGS) entry which is preliminary data.</text>
</comment>
<organism evidence="1 2">
    <name type="scientific">Paenibacillus antri</name>
    <dbReference type="NCBI Taxonomy" id="2582848"/>
    <lineage>
        <taxon>Bacteria</taxon>
        <taxon>Bacillati</taxon>
        <taxon>Bacillota</taxon>
        <taxon>Bacilli</taxon>
        <taxon>Bacillales</taxon>
        <taxon>Paenibacillaceae</taxon>
        <taxon>Paenibacillus</taxon>
    </lineage>
</organism>
<protein>
    <submittedName>
        <fullName evidence="1">Uncharacterized protein</fullName>
    </submittedName>
</protein>
<reference evidence="1 2" key="1">
    <citation type="submission" date="2019-05" db="EMBL/GenBank/DDBJ databases">
        <authorList>
            <person name="Narsing Rao M.P."/>
            <person name="Li W.J."/>
        </authorList>
    </citation>
    <scope>NUCLEOTIDE SEQUENCE [LARGE SCALE GENOMIC DNA]</scope>
    <source>
        <strain evidence="1 2">SYSU_K30003</strain>
    </source>
</reference>
<dbReference type="AlphaFoldDB" id="A0A5R9G9Z2"/>
<dbReference type="OrthoDB" id="2087371at2"/>
<evidence type="ECO:0000313" key="1">
    <source>
        <dbReference type="EMBL" id="TLS49533.1"/>
    </source>
</evidence>
<name>A0A5R9G9Z2_9BACL</name>
<dbReference type="InterPro" id="IPR008928">
    <property type="entry name" value="6-hairpin_glycosidase_sf"/>
</dbReference>
<dbReference type="EMBL" id="VCIW01000020">
    <property type="protein sequence ID" value="TLS49533.1"/>
    <property type="molecule type" value="Genomic_DNA"/>
</dbReference>
<dbReference type="GO" id="GO:0005975">
    <property type="term" value="P:carbohydrate metabolic process"/>
    <property type="evidence" value="ECO:0007669"/>
    <property type="project" value="InterPro"/>
</dbReference>
<evidence type="ECO:0000313" key="2">
    <source>
        <dbReference type="Proteomes" id="UP000309676"/>
    </source>
</evidence>
<proteinExistence type="predicted"/>
<gene>
    <name evidence="1" type="ORF">FE782_24385</name>
</gene>